<reference evidence="10 11" key="1">
    <citation type="submission" date="2019-11" db="EMBL/GenBank/DDBJ databases">
        <authorList>
            <person name="Zhang X.Y."/>
        </authorList>
    </citation>
    <scope>NUCLEOTIDE SEQUENCE [LARGE SCALE GENOMIC DNA]</scope>
    <source>
        <strain evidence="10 11">C176</strain>
    </source>
</reference>
<dbReference type="InterPro" id="IPR014730">
    <property type="entry name" value="ETF_a/b_N"/>
</dbReference>
<gene>
    <name evidence="10" type="ORF">GH984_00225</name>
</gene>
<dbReference type="InterPro" id="IPR014729">
    <property type="entry name" value="Rossmann-like_a/b/a_fold"/>
</dbReference>
<dbReference type="FunFam" id="3.40.50.620:FF:000011">
    <property type="entry name" value="Electron transfer flavoprotein subunit beta"/>
    <property type="match status" value="1"/>
</dbReference>
<dbReference type="SUPFAM" id="SSF52402">
    <property type="entry name" value="Adenine nucleotide alpha hydrolases-like"/>
    <property type="match status" value="1"/>
</dbReference>
<evidence type="ECO:0000313" key="10">
    <source>
        <dbReference type="EMBL" id="MRH77138.1"/>
    </source>
</evidence>
<evidence type="ECO:0000256" key="7">
    <source>
        <dbReference type="ARBA" id="ARBA00042002"/>
    </source>
</evidence>
<dbReference type="Proteomes" id="UP000433788">
    <property type="component" value="Unassembled WGS sequence"/>
</dbReference>
<evidence type="ECO:0000256" key="8">
    <source>
        <dbReference type="ARBA" id="ARBA00049933"/>
    </source>
</evidence>
<dbReference type="Pfam" id="PF01012">
    <property type="entry name" value="ETF"/>
    <property type="match status" value="1"/>
</dbReference>
<dbReference type="PROSITE" id="PS01065">
    <property type="entry name" value="ETF_BETA"/>
    <property type="match status" value="1"/>
</dbReference>
<dbReference type="SMART" id="SM00893">
    <property type="entry name" value="ETF"/>
    <property type="match status" value="1"/>
</dbReference>
<dbReference type="InterPro" id="IPR033948">
    <property type="entry name" value="ETF_beta_N"/>
</dbReference>
<dbReference type="InterPro" id="IPR000049">
    <property type="entry name" value="ET-Flavoprotein_bsu_CS"/>
</dbReference>
<keyword evidence="4" id="KW-0813">Transport</keyword>
<dbReference type="RefSeq" id="WP_153718216.1">
    <property type="nucleotide sequence ID" value="NZ_WJPP01000001.1"/>
</dbReference>
<evidence type="ECO:0000256" key="6">
    <source>
        <dbReference type="ARBA" id="ARBA00025649"/>
    </source>
</evidence>
<dbReference type="PANTHER" id="PTHR21294">
    <property type="entry name" value="ELECTRON TRANSFER FLAVOPROTEIN BETA-SUBUNIT"/>
    <property type="match status" value="1"/>
</dbReference>
<protein>
    <recommendedName>
        <fullName evidence="3">Electron transfer flavoprotein subunit beta</fullName>
    </recommendedName>
    <alternativeName>
        <fullName evidence="7">Electron transfer flavoprotein small subunit</fullName>
    </alternativeName>
</protein>
<comment type="caution">
    <text evidence="10">The sequence shown here is derived from an EMBL/GenBank/DDBJ whole genome shotgun (WGS) entry which is preliminary data.</text>
</comment>
<evidence type="ECO:0000259" key="9">
    <source>
        <dbReference type="SMART" id="SM00893"/>
    </source>
</evidence>
<dbReference type="PANTHER" id="PTHR21294:SF8">
    <property type="entry name" value="ELECTRON TRANSFER FLAVOPROTEIN SUBUNIT BETA"/>
    <property type="match status" value="1"/>
</dbReference>
<dbReference type="GO" id="GO:0046395">
    <property type="term" value="P:carboxylic acid catabolic process"/>
    <property type="evidence" value="ECO:0007669"/>
    <property type="project" value="UniProtKB-ARBA"/>
</dbReference>
<sequence length="249" mass="26778">MKILVTVKRAVDYTVRVRPLTDGSGVDIANAKMSMNPFDEIALEQAVQLKEAGVADEIVAVSIGNSGSQDVLRSALAFGADRALLVQTDAVLEPVAVSRILAKITADEAPQLVLMGKQAIDDDASQTPQMLAARMGWAQGTFACGLTMGDAEVTVVREVDGGTQTLALPLPAVVSVDLRLNEPRYLKLPDIMKAKRKPLEVQPLEEMGVDVGTKTRITHYAEPPERKPGVRVQSVSELIDRLVNEAKVL</sequence>
<comment type="cofactor">
    <cofactor evidence="8">
        <name>AMP</name>
        <dbReference type="ChEBI" id="CHEBI:456215"/>
    </cofactor>
</comment>
<comment type="similarity">
    <text evidence="1">Belongs to the ETF beta-subunit/FixA family.</text>
</comment>
<accession>A0A6N7QPS6</accession>
<organism evidence="10 11">
    <name type="scientific">Spiribacter salilacus</name>
    <dbReference type="NCBI Taxonomy" id="2664894"/>
    <lineage>
        <taxon>Bacteria</taxon>
        <taxon>Pseudomonadati</taxon>
        <taxon>Pseudomonadota</taxon>
        <taxon>Gammaproteobacteria</taxon>
        <taxon>Chromatiales</taxon>
        <taxon>Ectothiorhodospiraceae</taxon>
        <taxon>Spiribacter</taxon>
    </lineage>
</organism>
<keyword evidence="5" id="KW-0249">Electron transport</keyword>
<dbReference type="PIRSF" id="PIRSF000090">
    <property type="entry name" value="Beta-ETF"/>
    <property type="match status" value="1"/>
</dbReference>
<comment type="function">
    <text evidence="6">The electron transfer flavoprotein serves as a specific electron acceptor for other dehydrogenases. It transfers the electrons to the main respiratory chain via ETF-ubiquinone oxidoreductase (ETF dehydrogenase).</text>
</comment>
<dbReference type="EMBL" id="WJPP01000001">
    <property type="protein sequence ID" value="MRH77138.1"/>
    <property type="molecule type" value="Genomic_DNA"/>
</dbReference>
<proteinExistence type="inferred from homology"/>
<dbReference type="InterPro" id="IPR012255">
    <property type="entry name" value="ETF_b"/>
</dbReference>
<evidence type="ECO:0000313" key="11">
    <source>
        <dbReference type="Proteomes" id="UP000433788"/>
    </source>
</evidence>
<comment type="subunit">
    <text evidence="2">Heterodimer of an alpha and a beta subunit.</text>
</comment>
<evidence type="ECO:0000256" key="1">
    <source>
        <dbReference type="ARBA" id="ARBA00007557"/>
    </source>
</evidence>
<dbReference type="Gene3D" id="3.40.50.620">
    <property type="entry name" value="HUPs"/>
    <property type="match status" value="1"/>
</dbReference>
<evidence type="ECO:0000256" key="5">
    <source>
        <dbReference type="ARBA" id="ARBA00022982"/>
    </source>
</evidence>
<evidence type="ECO:0000256" key="3">
    <source>
        <dbReference type="ARBA" id="ARBA00016797"/>
    </source>
</evidence>
<keyword evidence="11" id="KW-1185">Reference proteome</keyword>
<evidence type="ECO:0000256" key="4">
    <source>
        <dbReference type="ARBA" id="ARBA00022448"/>
    </source>
</evidence>
<dbReference type="GO" id="GO:0009055">
    <property type="term" value="F:electron transfer activity"/>
    <property type="evidence" value="ECO:0007669"/>
    <property type="project" value="InterPro"/>
</dbReference>
<feature type="domain" description="Electron transfer flavoprotein alpha/beta-subunit N-terminal" evidence="9">
    <location>
        <begin position="23"/>
        <end position="211"/>
    </location>
</feature>
<dbReference type="CDD" id="cd01714">
    <property type="entry name" value="ETF_beta"/>
    <property type="match status" value="1"/>
</dbReference>
<name>A0A6N7QPS6_9GAMM</name>
<dbReference type="AlphaFoldDB" id="A0A6N7QPS6"/>
<evidence type="ECO:0000256" key="2">
    <source>
        <dbReference type="ARBA" id="ARBA00011355"/>
    </source>
</evidence>